<evidence type="ECO:0000259" key="2">
    <source>
        <dbReference type="Pfam" id="PF05699"/>
    </source>
</evidence>
<reference evidence="3 4" key="1">
    <citation type="submission" date="2021-06" db="EMBL/GenBank/DDBJ databases">
        <authorList>
            <person name="Palmer J.M."/>
        </authorList>
    </citation>
    <scope>NUCLEOTIDE SEQUENCE [LARGE SCALE GENOMIC DNA]</scope>
    <source>
        <strain evidence="4">if_2019</strain>
        <tissue evidence="3">Muscle</tissue>
    </source>
</reference>
<dbReference type="Proteomes" id="UP001482620">
    <property type="component" value="Unassembled WGS sequence"/>
</dbReference>
<evidence type="ECO:0000256" key="1">
    <source>
        <dbReference type="SAM" id="MobiDB-lite"/>
    </source>
</evidence>
<gene>
    <name evidence="3" type="ORF">ILYODFUR_033288</name>
</gene>
<proteinExistence type="predicted"/>
<feature type="region of interest" description="Disordered" evidence="1">
    <location>
        <begin position="1"/>
        <end position="25"/>
    </location>
</feature>
<dbReference type="SUPFAM" id="SSF53098">
    <property type="entry name" value="Ribonuclease H-like"/>
    <property type="match status" value="1"/>
</dbReference>
<name>A0ABV0VJU0_9TELE</name>
<organism evidence="3 4">
    <name type="scientific">Ilyodon furcidens</name>
    <name type="common">goldbreast splitfin</name>
    <dbReference type="NCBI Taxonomy" id="33524"/>
    <lineage>
        <taxon>Eukaryota</taxon>
        <taxon>Metazoa</taxon>
        <taxon>Chordata</taxon>
        <taxon>Craniata</taxon>
        <taxon>Vertebrata</taxon>
        <taxon>Euteleostomi</taxon>
        <taxon>Actinopterygii</taxon>
        <taxon>Neopterygii</taxon>
        <taxon>Teleostei</taxon>
        <taxon>Neoteleostei</taxon>
        <taxon>Acanthomorphata</taxon>
        <taxon>Ovalentaria</taxon>
        <taxon>Atherinomorphae</taxon>
        <taxon>Cyprinodontiformes</taxon>
        <taxon>Goodeidae</taxon>
        <taxon>Ilyodon</taxon>
    </lineage>
</organism>
<accession>A0ABV0VJU0</accession>
<keyword evidence="4" id="KW-1185">Reference proteome</keyword>
<feature type="domain" description="HAT C-terminal dimerisation" evidence="2">
    <location>
        <begin position="58"/>
        <end position="92"/>
    </location>
</feature>
<comment type="caution">
    <text evidence="3">The sequence shown here is derived from an EMBL/GenBank/DDBJ whole genome shotgun (WGS) entry which is preliminary data.</text>
</comment>
<dbReference type="InterPro" id="IPR008906">
    <property type="entry name" value="HATC_C_dom"/>
</dbReference>
<evidence type="ECO:0000313" key="4">
    <source>
        <dbReference type="Proteomes" id="UP001482620"/>
    </source>
</evidence>
<dbReference type="InterPro" id="IPR012337">
    <property type="entry name" value="RNaseH-like_sf"/>
</dbReference>
<dbReference type="EMBL" id="JAHRIQ010109895">
    <property type="protein sequence ID" value="MEQ2257294.1"/>
    <property type="molecule type" value="Genomic_DNA"/>
</dbReference>
<protein>
    <recommendedName>
        <fullName evidence="2">HAT C-terminal dimerisation domain-containing protein</fullName>
    </recommendedName>
</protein>
<dbReference type="Pfam" id="PF05699">
    <property type="entry name" value="Dimer_Tnp_hAT"/>
    <property type="match status" value="1"/>
</dbReference>
<sequence length="103" mass="11720">MLLGQRKNSRRQRQSCHLQPKELREQRGLLNGKTMQFQLLLTRSLQRNNWRNISAADSQKVPTQDFPALAKLARIILSIPSSSGSSERAFSVWSHLGGETHKP</sequence>
<evidence type="ECO:0000313" key="3">
    <source>
        <dbReference type="EMBL" id="MEQ2257294.1"/>
    </source>
</evidence>